<gene>
    <name evidence="9" type="ORF">CLPA_c30770</name>
    <name evidence="10" type="ORF">CP6013_00108</name>
</gene>
<feature type="domain" description="TM2" evidence="6">
    <location>
        <begin position="4"/>
        <end position="54"/>
    </location>
</feature>
<evidence type="ECO:0000256" key="4">
    <source>
        <dbReference type="ARBA" id="ARBA00023136"/>
    </source>
</evidence>
<reference evidence="10 11" key="3">
    <citation type="journal article" name="Genome Announc.">
        <title>Improved Draft Genome Sequence of Clostridium pasteurianum Strain ATCC 6013 (DSM 525) Using a Hybrid Next-Generation Sequencing Approach.</title>
        <authorList>
            <person name="Pyne M.E."/>
            <person name="Utturkar S."/>
            <person name="Brown S.D."/>
            <person name="Moo-Young M."/>
            <person name="Chung D.A."/>
            <person name="Chou C.P."/>
        </authorList>
    </citation>
    <scope>NUCLEOTIDE SEQUENCE [LARGE SCALE GENOMIC DNA]</scope>
    <source>
        <strain evidence="10 11">ATCC 6013</strain>
    </source>
</reference>
<feature type="transmembrane region" description="Helical" evidence="5">
    <location>
        <begin position="9"/>
        <end position="27"/>
    </location>
</feature>
<organism evidence="9 12">
    <name type="scientific">Clostridium pasteurianum DSM 525 = ATCC 6013</name>
    <dbReference type="NCBI Taxonomy" id="1262449"/>
    <lineage>
        <taxon>Bacteria</taxon>
        <taxon>Bacillati</taxon>
        <taxon>Bacillota</taxon>
        <taxon>Clostridia</taxon>
        <taxon>Eubacteriales</taxon>
        <taxon>Clostridiaceae</taxon>
        <taxon>Clostridium</taxon>
    </lineage>
</organism>
<protein>
    <recommendedName>
        <fullName evidence="13">TM2 domain-containing protein</fullName>
    </recommendedName>
</protein>
<dbReference type="GeneID" id="93075188"/>
<dbReference type="Proteomes" id="UP000028042">
    <property type="component" value="Unassembled WGS sequence"/>
</dbReference>
<evidence type="ECO:0000259" key="8">
    <source>
        <dbReference type="Pfam" id="PF15615"/>
    </source>
</evidence>
<dbReference type="RefSeq" id="WP_003445468.1">
    <property type="nucleotide sequence ID" value="NZ_ANZB01000007.1"/>
</dbReference>
<evidence type="ECO:0000313" key="9">
    <source>
        <dbReference type="EMBL" id="AJA53131.1"/>
    </source>
</evidence>
<dbReference type="InterPro" id="IPR007829">
    <property type="entry name" value="TM2"/>
</dbReference>
<dbReference type="KEGG" id="cpat:CLPA_c30770"/>
<evidence type="ECO:0000256" key="5">
    <source>
        <dbReference type="SAM" id="Phobius"/>
    </source>
</evidence>
<dbReference type="PATRIC" id="fig|1262449.3.peg.2343"/>
<dbReference type="GO" id="GO:0016020">
    <property type="term" value="C:membrane"/>
    <property type="evidence" value="ECO:0007669"/>
    <property type="project" value="UniProtKB-SubCell"/>
</dbReference>
<dbReference type="Proteomes" id="UP000030905">
    <property type="component" value="Chromosome"/>
</dbReference>
<evidence type="ECO:0000256" key="1">
    <source>
        <dbReference type="ARBA" id="ARBA00004141"/>
    </source>
</evidence>
<keyword evidence="2 5" id="KW-0812">Transmembrane</keyword>
<evidence type="ECO:0008006" key="13">
    <source>
        <dbReference type="Google" id="ProtNLM"/>
    </source>
</evidence>
<evidence type="ECO:0000256" key="3">
    <source>
        <dbReference type="ARBA" id="ARBA00022989"/>
    </source>
</evidence>
<evidence type="ECO:0000313" key="12">
    <source>
        <dbReference type="Proteomes" id="UP000030905"/>
    </source>
</evidence>
<accession>A0A0H3JA10</accession>
<proteinExistence type="predicted"/>
<evidence type="ECO:0000256" key="2">
    <source>
        <dbReference type="ARBA" id="ARBA00022692"/>
    </source>
</evidence>
<feature type="domain" description="TerB N-terminal" evidence="7">
    <location>
        <begin position="238"/>
        <end position="382"/>
    </location>
</feature>
<feature type="transmembrane region" description="Helical" evidence="5">
    <location>
        <begin position="33"/>
        <end position="56"/>
    </location>
</feature>
<comment type="subcellular location">
    <subcellularLocation>
        <location evidence="1">Membrane</location>
        <topology evidence="1">Multi-pass membrane protein</topology>
    </subcellularLocation>
</comment>
<dbReference type="Pfam" id="PF05154">
    <property type="entry name" value="TM2"/>
    <property type="match status" value="1"/>
</dbReference>
<dbReference type="EMBL" id="CP009268">
    <property type="protein sequence ID" value="AJA53131.1"/>
    <property type="molecule type" value="Genomic_DNA"/>
</dbReference>
<sequence length="728" mass="87443">MLAKRSKTVCYILALFFGIFGAHLFYAKKYKRAILYLIFCWTYIPLFLGWIDMFFIHKWFEDNETKENDSYKNKKYTRNNKLIEAADINTLDKEIIYNVSREREYSIIQDDVINTLKINSINFQELDKTTANDFDEGIKRFINIINNIKEQKINNGNGILKDIRNTNIKTKEMPNINTPQKSVSLNKKFNFLKNISLISENIFYKIDDIIIPKYSNLKTPEYILKSLEKIKNPNRESHYDITVQINFSTSGIEFVKDSLKYKNKRAIKCEFKPLFEYWTTFESLDNEQKRWYFFWRERVLNGEYPNTDLSYIILFTYELLNYSFNEDAAFNVSMLSRLYDNYKETQPKLKNYLPRWISDFLIELGEEELSKEWYVSDKKYDYLYKNMQHSKNRLEKISYQIWKPYIQNYRETKFFQSYKYKIYNTFKASIALLKDLYYKESIDLFEEWFQEEEIIEKRYLFSSAIIGRDVMEFETKVLHHTVTKKMYDQITALFRISENVTREINGENRKIKVEDNILPNDFEKLLMNKIQTHNTKGSNIKDRFKLVKEADTVSKNISIPKPEKEKKSIPDFVFDIDKINKLNKESENLQNIFREKGYEEESNDEFITESTREEVKIKDNNIQSKVDTHSNFEKLLSIEENEDEEEFINSLNDSEIRFLASFENLKKNVTEANNYFREQGMMAGTFINNINEKANNYLEDTIIELNNDNYEIYEDFEDIVKLIKERMN</sequence>
<keyword evidence="3 5" id="KW-1133">Transmembrane helix</keyword>
<keyword evidence="12" id="KW-1185">Reference proteome</keyword>
<dbReference type="eggNOG" id="COG2314">
    <property type="taxonomic scope" value="Bacteria"/>
</dbReference>
<dbReference type="InterPro" id="IPR028932">
    <property type="entry name" value="TerB-C"/>
</dbReference>
<evidence type="ECO:0000259" key="7">
    <source>
        <dbReference type="Pfam" id="PF13208"/>
    </source>
</evidence>
<dbReference type="Pfam" id="PF15615">
    <property type="entry name" value="TerB_C"/>
    <property type="match status" value="1"/>
</dbReference>
<reference evidence="10" key="2">
    <citation type="submission" date="2015-10" db="EMBL/GenBank/DDBJ databases">
        <title>Improved Draft Genome Sequence of Clostridium pasteurianum Strain ATCC 6013 (DSM 525) Using a Hybrid Next-Generation Sequencing Approach.</title>
        <authorList>
            <person name="Pyne M.E."/>
            <person name="Utturkar S.M."/>
            <person name="Brown S.D."/>
            <person name="Moo-Young M."/>
            <person name="Chung D.A."/>
            <person name="Chou P.C."/>
        </authorList>
    </citation>
    <scope>NUCLEOTIDE SEQUENCE</scope>
    <source>
        <strain evidence="10">ATCC 6013</strain>
    </source>
</reference>
<dbReference type="AlphaFoldDB" id="A0A0H3JA10"/>
<dbReference type="EMBL" id="JPGY02000001">
    <property type="protein sequence ID" value="KRU10861.1"/>
    <property type="molecule type" value="Genomic_DNA"/>
</dbReference>
<dbReference type="Pfam" id="PF13208">
    <property type="entry name" value="TerB_N"/>
    <property type="match status" value="1"/>
</dbReference>
<evidence type="ECO:0000313" key="10">
    <source>
        <dbReference type="EMBL" id="KRU10861.1"/>
    </source>
</evidence>
<feature type="domain" description="TerB-C" evidence="8">
    <location>
        <begin position="563"/>
        <end position="720"/>
    </location>
</feature>
<evidence type="ECO:0000313" key="11">
    <source>
        <dbReference type="Proteomes" id="UP000028042"/>
    </source>
</evidence>
<reference evidence="9 12" key="1">
    <citation type="journal article" date="2015" name="Genome Announc.">
        <title>Complete Genome Sequence of the Nitrogen-Fixing and Solvent-Producing Clostridium pasteurianum DSM 525.</title>
        <authorList>
            <person name="Poehlein A."/>
            <person name="Grosse-Honebrink A."/>
            <person name="Zhang Y."/>
            <person name="Minton N.P."/>
            <person name="Daniel R."/>
        </authorList>
    </citation>
    <scope>NUCLEOTIDE SEQUENCE [LARGE SCALE GENOMIC DNA]</scope>
    <source>
        <strain evidence="9">DSM 525</strain>
        <strain evidence="12">DSM 525 / ATCC 6013</strain>
    </source>
</reference>
<name>A0A0H3JA10_CLOPA</name>
<dbReference type="KEGG" id="cpae:CPAST_c30770"/>
<keyword evidence="4 5" id="KW-0472">Membrane</keyword>
<dbReference type="InterPro" id="IPR025266">
    <property type="entry name" value="TerB_N"/>
</dbReference>
<evidence type="ECO:0000259" key="6">
    <source>
        <dbReference type="Pfam" id="PF05154"/>
    </source>
</evidence>